<dbReference type="EMBL" id="BDQV01000786">
    <property type="protein sequence ID" value="GAY67956.1"/>
    <property type="molecule type" value="Genomic_DNA"/>
</dbReference>
<protein>
    <recommendedName>
        <fullName evidence="4">DUF4283 domain-containing protein</fullName>
    </recommendedName>
</protein>
<evidence type="ECO:0008006" key="4">
    <source>
        <dbReference type="Google" id="ProtNLM"/>
    </source>
</evidence>
<gene>
    <name evidence="2" type="ORF">CUMW_260470</name>
</gene>
<feature type="region of interest" description="Disordered" evidence="1">
    <location>
        <begin position="160"/>
        <end position="201"/>
    </location>
</feature>
<organism evidence="2 3">
    <name type="scientific">Citrus unshiu</name>
    <name type="common">Satsuma mandarin</name>
    <name type="synonym">Citrus nobilis var. unshiu</name>
    <dbReference type="NCBI Taxonomy" id="55188"/>
    <lineage>
        <taxon>Eukaryota</taxon>
        <taxon>Viridiplantae</taxon>
        <taxon>Streptophyta</taxon>
        <taxon>Embryophyta</taxon>
        <taxon>Tracheophyta</taxon>
        <taxon>Spermatophyta</taxon>
        <taxon>Magnoliopsida</taxon>
        <taxon>eudicotyledons</taxon>
        <taxon>Gunneridae</taxon>
        <taxon>Pentapetalae</taxon>
        <taxon>rosids</taxon>
        <taxon>malvids</taxon>
        <taxon>Sapindales</taxon>
        <taxon>Rutaceae</taxon>
        <taxon>Aurantioideae</taxon>
        <taxon>Citrus</taxon>
    </lineage>
</organism>
<sequence>MLMDTQGQSENVSFGRQDDWELEEEDVTFKEEEPMPYITFSSRIHDRLVEPWEHSVVVKTLGRNLGYRALSSRLNKVWSSTTDLDCQEPKFGSWLVVAHKPHPRKVTDKETPKNLEKNRHRSGITQSRFGVLEDLVNEDMHPHDHDADYVSQREPIMPIPENIQTLGPKSRSMKKKLTNPPIQKFPTRKATNPILPSQPTIENLNPNIQIFSKYSHPNSQPPTVHGMHANHEPFSTPVSCTKSNATSTFIHGMHSPKQSNPNNPALVPVPTTLNPLHHSVVSFPKEANVELEESLVTSRSRSPLPANDSLVSVENGMEVEVEAFESSQ</sequence>
<name>A0A2H5QTK7_CITUN</name>
<proteinExistence type="predicted"/>
<reference evidence="2 3" key="1">
    <citation type="journal article" date="2017" name="Front. Genet.">
        <title>Draft sequencing of the heterozygous diploid genome of Satsuma (Citrus unshiu Marc.) using a hybrid assembly approach.</title>
        <authorList>
            <person name="Shimizu T."/>
            <person name="Tanizawa Y."/>
            <person name="Mochizuki T."/>
            <person name="Nagasaki H."/>
            <person name="Yoshioka T."/>
            <person name="Toyoda A."/>
            <person name="Fujiyama A."/>
            <person name="Kaminuma E."/>
            <person name="Nakamura Y."/>
        </authorList>
    </citation>
    <scope>NUCLEOTIDE SEQUENCE [LARGE SCALE GENOMIC DNA]</scope>
    <source>
        <strain evidence="3">cv. Miyagawa wase</strain>
    </source>
</reference>
<evidence type="ECO:0000313" key="2">
    <source>
        <dbReference type="EMBL" id="GAY67956.1"/>
    </source>
</evidence>
<evidence type="ECO:0000313" key="3">
    <source>
        <dbReference type="Proteomes" id="UP000236630"/>
    </source>
</evidence>
<evidence type="ECO:0000256" key="1">
    <source>
        <dbReference type="SAM" id="MobiDB-lite"/>
    </source>
</evidence>
<keyword evidence="3" id="KW-1185">Reference proteome</keyword>
<comment type="caution">
    <text evidence="2">The sequence shown here is derived from an EMBL/GenBank/DDBJ whole genome shotgun (WGS) entry which is preliminary data.</text>
</comment>
<accession>A0A2H5QTK7</accession>
<dbReference type="AlphaFoldDB" id="A0A2H5QTK7"/>
<dbReference type="Proteomes" id="UP000236630">
    <property type="component" value="Unassembled WGS sequence"/>
</dbReference>